<keyword evidence="2" id="KW-1003">Cell membrane</keyword>
<dbReference type="GO" id="GO:0005886">
    <property type="term" value="C:plasma membrane"/>
    <property type="evidence" value="ECO:0007669"/>
    <property type="project" value="UniProtKB-SubCell"/>
</dbReference>
<feature type="transmembrane region" description="Helical" evidence="6">
    <location>
        <begin position="437"/>
        <end position="455"/>
    </location>
</feature>
<reference evidence="7 8" key="1">
    <citation type="journal article" date="2019" name="Sci. Rep.">
        <title>A multi-omics analysis of the grapevine pathogen Lasiodiplodia theobromae reveals that temperature affects the expression of virulence- and pathogenicity-related genes.</title>
        <authorList>
            <person name="Felix C."/>
            <person name="Meneses R."/>
            <person name="Goncalves M.F.M."/>
            <person name="Tilleman L."/>
            <person name="Duarte A.S."/>
            <person name="Jorrin-Novo J.V."/>
            <person name="Van de Peer Y."/>
            <person name="Deforce D."/>
            <person name="Van Nieuwerburgh F."/>
            <person name="Esteves A.C."/>
            <person name="Alves A."/>
        </authorList>
    </citation>
    <scope>NUCLEOTIDE SEQUENCE [LARGE SCALE GENOMIC DNA]</scope>
    <source>
        <strain evidence="7 8">LA-SOL3</strain>
    </source>
</reference>
<keyword evidence="6" id="KW-1133">Transmembrane helix</keyword>
<dbReference type="Proteomes" id="UP000325902">
    <property type="component" value="Unassembled WGS sequence"/>
</dbReference>
<accession>A0A5N5D4X2</accession>
<comment type="caution">
    <text evidence="7">The sequence shown here is derived from an EMBL/GenBank/DDBJ whole genome shotgun (WGS) entry which is preliminary data.</text>
</comment>
<dbReference type="GO" id="GO:0085029">
    <property type="term" value="P:extracellular matrix assembly"/>
    <property type="evidence" value="ECO:0007669"/>
    <property type="project" value="TreeGrafter"/>
</dbReference>
<evidence type="ECO:0000256" key="2">
    <source>
        <dbReference type="ARBA" id="ARBA00022475"/>
    </source>
</evidence>
<comment type="subcellular location">
    <subcellularLocation>
        <location evidence="1">Cell membrane</location>
    </subcellularLocation>
</comment>
<evidence type="ECO:0000256" key="3">
    <source>
        <dbReference type="ARBA" id="ARBA00022676"/>
    </source>
</evidence>
<dbReference type="InterPro" id="IPR029044">
    <property type="entry name" value="Nucleotide-diphossugar_trans"/>
</dbReference>
<dbReference type="OrthoDB" id="9876900at2759"/>
<sequence length="456" mass="49882">MQMVELAESVCGATNVSVIELDEPFGAIAARMIDDWKVQRSDSDKNQALDEDEFLEHVFGVLVRRAAAVLQDFKLLDNLGTGDLAKAICITQPHVSKKDIMFTAFLFTLAIARAQDIPYVWSSDSDSYLDPTAAPVHRVLTTMAADPAIAGSCGALQIHNAAQSTITRLVSATYWTDLALTSGQNSAFDVTDCQPGPCAAFTTNALSDILLPWYTQTFLGVRPIVNEDRHLSTLLLSRGYRVTFHPAATVMTDAPSTFATWIVQQVRWSRAIVLETIAHPRVLTTRNPMFALYALRRIAGPYLQAWIVIRYLRSGAGTTVTSPADITARMLLCSIYTATRRGAGWRRWPWLCASQVFLQFPQPPIVFWASATFLDGTWGNEAQKDNAVKEESALKTLLQALINTWAPFICVSVWVGMVAAVVCKFSASIALVGSESVCAATGGIVFSIGMLYVISK</sequence>
<proteinExistence type="predicted"/>
<dbReference type="GO" id="GO:0030213">
    <property type="term" value="P:hyaluronan biosynthetic process"/>
    <property type="evidence" value="ECO:0007669"/>
    <property type="project" value="TreeGrafter"/>
</dbReference>
<evidence type="ECO:0000256" key="4">
    <source>
        <dbReference type="ARBA" id="ARBA00022679"/>
    </source>
</evidence>
<dbReference type="PROSITE" id="PS00018">
    <property type="entry name" value="EF_HAND_1"/>
    <property type="match status" value="1"/>
</dbReference>
<evidence type="ECO:0000313" key="8">
    <source>
        <dbReference type="Proteomes" id="UP000325902"/>
    </source>
</evidence>
<evidence type="ECO:0000313" key="7">
    <source>
        <dbReference type="EMBL" id="KAB2572394.1"/>
    </source>
</evidence>
<keyword evidence="5 6" id="KW-0472">Membrane</keyword>
<dbReference type="SUPFAM" id="SSF53448">
    <property type="entry name" value="Nucleotide-diphospho-sugar transferases"/>
    <property type="match status" value="1"/>
</dbReference>
<dbReference type="PANTHER" id="PTHR22913:SF12">
    <property type="entry name" value="MANNURONAN SYNTHASE"/>
    <property type="match status" value="1"/>
</dbReference>
<evidence type="ECO:0000256" key="5">
    <source>
        <dbReference type="ARBA" id="ARBA00023136"/>
    </source>
</evidence>
<feature type="transmembrane region" description="Helical" evidence="6">
    <location>
        <begin position="405"/>
        <end position="425"/>
    </location>
</feature>
<name>A0A5N5D4X2_9PEZI</name>
<dbReference type="InterPro" id="IPR018247">
    <property type="entry name" value="EF_Hand_1_Ca_BS"/>
</dbReference>
<keyword evidence="4" id="KW-0808">Transferase</keyword>
<evidence type="ECO:0000256" key="1">
    <source>
        <dbReference type="ARBA" id="ARBA00004236"/>
    </source>
</evidence>
<keyword evidence="3" id="KW-0328">Glycosyltransferase</keyword>
<gene>
    <name evidence="7" type="primary">Has1_1</name>
    <name evidence="7" type="ORF">DBV05_g8950</name>
</gene>
<organism evidence="7 8">
    <name type="scientific">Lasiodiplodia theobromae</name>
    <dbReference type="NCBI Taxonomy" id="45133"/>
    <lineage>
        <taxon>Eukaryota</taxon>
        <taxon>Fungi</taxon>
        <taxon>Dikarya</taxon>
        <taxon>Ascomycota</taxon>
        <taxon>Pezizomycotina</taxon>
        <taxon>Dothideomycetes</taxon>
        <taxon>Dothideomycetes incertae sedis</taxon>
        <taxon>Botryosphaeriales</taxon>
        <taxon>Botryosphaeriaceae</taxon>
        <taxon>Lasiodiplodia</taxon>
    </lineage>
</organism>
<dbReference type="Pfam" id="PF13641">
    <property type="entry name" value="Glyco_tranf_2_3"/>
    <property type="match status" value="1"/>
</dbReference>
<dbReference type="PANTHER" id="PTHR22913">
    <property type="entry name" value="HYALURONAN SYNTHASE"/>
    <property type="match status" value="1"/>
</dbReference>
<dbReference type="EMBL" id="VCHE01000079">
    <property type="protein sequence ID" value="KAB2572394.1"/>
    <property type="molecule type" value="Genomic_DNA"/>
</dbReference>
<protein>
    <submittedName>
        <fullName evidence="7">Hyaluronan synthase 1</fullName>
    </submittedName>
</protein>
<keyword evidence="6" id="KW-0812">Transmembrane</keyword>
<dbReference type="AlphaFoldDB" id="A0A5N5D4X2"/>
<keyword evidence="8" id="KW-1185">Reference proteome</keyword>
<dbReference type="GO" id="GO:0050501">
    <property type="term" value="F:hyaluronan synthase activity"/>
    <property type="evidence" value="ECO:0007669"/>
    <property type="project" value="TreeGrafter"/>
</dbReference>
<evidence type="ECO:0000256" key="6">
    <source>
        <dbReference type="SAM" id="Phobius"/>
    </source>
</evidence>